<sequence>MSFQWPVDAQDLFGERYPQMVNTGLPAHDVDAVRAAITDMWADAPGGWVYEWSALAARYAGQGSHLLAALAYGWAKFPTLADDSKRRAFENQLEQYLLAAPRFGVGFERRVIEVPYRGAGTTVPVHIFAAPDLPAAAPVLLASGGVDSWKMDMHSMFVLAASTAGVRVMAFDIAGTGESEVPMTPDGGAEIVRGLIAEGRRMGNGIVTHLGISMGGHYSARSGLAGEVDAAIVLGGPVEEAFTKDASTLHFGMDGIVGNALGFDHRPSSGELAATFGDFSLRALLDQKTNAPMLVVNGADDVHVPRHDTLVFEGRPDTEVHLIPDTGHCATTKLPEAIGLIFSWLQRTLASPPISRPERT</sequence>
<dbReference type="Proteomes" id="UP000198875">
    <property type="component" value="Unassembled WGS sequence"/>
</dbReference>
<keyword evidence="1" id="KW-0645">Protease</keyword>
<keyword evidence="1" id="KW-0378">Hydrolase</keyword>
<dbReference type="Gene3D" id="3.40.50.1820">
    <property type="entry name" value="alpha/beta hydrolase"/>
    <property type="match status" value="1"/>
</dbReference>
<gene>
    <name evidence="1" type="ORF">BN971_04675</name>
</gene>
<accession>A0A0U0WGB5</accession>
<protein>
    <submittedName>
        <fullName evidence="1">Dipeptidyl aminopeptidase/acylaminoacyl peptidase</fullName>
    </submittedName>
</protein>
<organism evidence="1 2">
    <name type="scientific">Mycobacterium bohemicum DSM 44277</name>
    <dbReference type="NCBI Taxonomy" id="1236609"/>
    <lineage>
        <taxon>Bacteria</taxon>
        <taxon>Bacillati</taxon>
        <taxon>Actinomycetota</taxon>
        <taxon>Actinomycetes</taxon>
        <taxon>Mycobacteriales</taxon>
        <taxon>Mycobacteriaceae</taxon>
        <taxon>Mycobacterium</taxon>
    </lineage>
</organism>
<dbReference type="InterPro" id="IPR010520">
    <property type="entry name" value="FrsA-like"/>
</dbReference>
<dbReference type="OrthoDB" id="8587800at2"/>
<name>A0A0U0WGB5_MYCBE</name>
<dbReference type="SUPFAM" id="SSF53474">
    <property type="entry name" value="alpha/beta-Hydrolases"/>
    <property type="match status" value="1"/>
</dbReference>
<dbReference type="Pfam" id="PF06500">
    <property type="entry name" value="FrsA-like"/>
    <property type="match status" value="1"/>
</dbReference>
<dbReference type="GO" id="GO:0004177">
    <property type="term" value="F:aminopeptidase activity"/>
    <property type="evidence" value="ECO:0007669"/>
    <property type="project" value="UniProtKB-KW"/>
</dbReference>
<dbReference type="AlphaFoldDB" id="A0A0U0WGB5"/>
<proteinExistence type="predicted"/>
<keyword evidence="1" id="KW-0031">Aminopeptidase</keyword>
<dbReference type="EMBL" id="CSTD01000007">
    <property type="protein sequence ID" value="CPR13365.1"/>
    <property type="molecule type" value="Genomic_DNA"/>
</dbReference>
<evidence type="ECO:0000313" key="2">
    <source>
        <dbReference type="Proteomes" id="UP000198875"/>
    </source>
</evidence>
<dbReference type="InterPro" id="IPR029058">
    <property type="entry name" value="AB_hydrolase_fold"/>
</dbReference>
<reference evidence="1 2" key="1">
    <citation type="submission" date="2015-03" db="EMBL/GenBank/DDBJ databases">
        <authorList>
            <person name="Murphy D."/>
        </authorList>
    </citation>
    <scope>NUCLEOTIDE SEQUENCE [LARGE SCALE GENOMIC DNA]</scope>
    <source>
        <strain evidence="1 2">DSM 44277</strain>
    </source>
</reference>
<evidence type="ECO:0000313" key="1">
    <source>
        <dbReference type="EMBL" id="CPR13365.1"/>
    </source>
</evidence>
<dbReference type="RefSeq" id="WP_085180117.1">
    <property type="nucleotide sequence ID" value="NZ_CSTD01000007.1"/>
</dbReference>